<evidence type="ECO:0000313" key="3">
    <source>
        <dbReference type="Proteomes" id="UP001150238"/>
    </source>
</evidence>
<reference evidence="2" key="2">
    <citation type="journal article" date="2023" name="Proc. Natl. Acad. Sci. U.S.A.">
        <title>A global phylogenomic analysis of the shiitake genus Lentinula.</title>
        <authorList>
            <person name="Sierra-Patev S."/>
            <person name="Min B."/>
            <person name="Naranjo-Ortiz M."/>
            <person name="Looney B."/>
            <person name="Konkel Z."/>
            <person name="Slot J.C."/>
            <person name="Sakamoto Y."/>
            <person name="Steenwyk J.L."/>
            <person name="Rokas A."/>
            <person name="Carro J."/>
            <person name="Camarero S."/>
            <person name="Ferreira P."/>
            <person name="Molpeceres G."/>
            <person name="Ruiz-Duenas F.J."/>
            <person name="Serrano A."/>
            <person name="Henrissat B."/>
            <person name="Drula E."/>
            <person name="Hughes K.W."/>
            <person name="Mata J.L."/>
            <person name="Ishikawa N.K."/>
            <person name="Vargas-Isla R."/>
            <person name="Ushijima S."/>
            <person name="Smith C.A."/>
            <person name="Donoghue J."/>
            <person name="Ahrendt S."/>
            <person name="Andreopoulos W."/>
            <person name="He G."/>
            <person name="LaButti K."/>
            <person name="Lipzen A."/>
            <person name="Ng V."/>
            <person name="Riley R."/>
            <person name="Sandor L."/>
            <person name="Barry K."/>
            <person name="Martinez A.T."/>
            <person name="Xiao Y."/>
            <person name="Gibbons J.G."/>
            <person name="Terashima K."/>
            <person name="Grigoriev I.V."/>
            <person name="Hibbett D."/>
        </authorList>
    </citation>
    <scope>NUCLEOTIDE SEQUENCE</scope>
    <source>
        <strain evidence="2">Sp2 HRB7682 ss15</strain>
    </source>
</reference>
<feature type="domain" description="DUF6570" evidence="1">
    <location>
        <begin position="78"/>
        <end position="209"/>
    </location>
</feature>
<protein>
    <recommendedName>
        <fullName evidence="1">DUF6570 domain-containing protein</fullName>
    </recommendedName>
</protein>
<dbReference type="Proteomes" id="UP001150238">
    <property type="component" value="Unassembled WGS sequence"/>
</dbReference>
<evidence type="ECO:0000259" key="1">
    <source>
        <dbReference type="Pfam" id="PF20209"/>
    </source>
</evidence>
<dbReference type="EMBL" id="JANVFS010000008">
    <property type="protein sequence ID" value="KAJ4488810.1"/>
    <property type="molecule type" value="Genomic_DNA"/>
</dbReference>
<organism evidence="2 3">
    <name type="scientific">Lentinula lateritia</name>
    <dbReference type="NCBI Taxonomy" id="40482"/>
    <lineage>
        <taxon>Eukaryota</taxon>
        <taxon>Fungi</taxon>
        <taxon>Dikarya</taxon>
        <taxon>Basidiomycota</taxon>
        <taxon>Agaricomycotina</taxon>
        <taxon>Agaricomycetes</taxon>
        <taxon>Agaricomycetidae</taxon>
        <taxon>Agaricales</taxon>
        <taxon>Marasmiineae</taxon>
        <taxon>Omphalotaceae</taxon>
        <taxon>Lentinula</taxon>
    </lineage>
</organism>
<gene>
    <name evidence="2" type="ORF">C8J55DRAFT_422717</name>
</gene>
<dbReference type="AlphaFoldDB" id="A0A9W9DVY2"/>
<feature type="non-terminal residue" evidence="2">
    <location>
        <position position="262"/>
    </location>
</feature>
<evidence type="ECO:0000313" key="2">
    <source>
        <dbReference type="EMBL" id="KAJ4488810.1"/>
    </source>
</evidence>
<sequence>MSQSLIEESGCAICGKLTPISNLSLLKHIQNQLMILDVAGVTRKERSNLSSPITDCEGPVLESTCSKVCNQCRSCIRNNQIPKFALAQGLWLGAVPLVLKNLRYMERLLIARVRYSCCFIRISSGRTKMKANVIAFESPTPKLYNILPPPREDIDEVAAVLFTGPAKPTVDDFKRTPLLVRPKEMKLALQWLILNHADYDDVQISEENLSSYNENELPCTVEYKFADTNKTAESTSVFDMEDEDGADKGECPFIVHGITGEQ</sequence>
<name>A0A9W9DVY2_9AGAR</name>
<reference evidence="2" key="1">
    <citation type="submission" date="2022-08" db="EMBL/GenBank/DDBJ databases">
        <authorList>
            <consortium name="DOE Joint Genome Institute"/>
            <person name="Min B."/>
            <person name="Riley R."/>
            <person name="Sierra-Patev S."/>
            <person name="Naranjo-Ortiz M."/>
            <person name="Looney B."/>
            <person name="Konkel Z."/>
            <person name="Slot J.C."/>
            <person name="Sakamoto Y."/>
            <person name="Steenwyk J.L."/>
            <person name="Rokas A."/>
            <person name="Carro J."/>
            <person name="Camarero S."/>
            <person name="Ferreira P."/>
            <person name="Molpeceres G."/>
            <person name="Ruiz-Duenas F.J."/>
            <person name="Serrano A."/>
            <person name="Henrissat B."/>
            <person name="Drula E."/>
            <person name="Hughes K.W."/>
            <person name="Mata J.L."/>
            <person name="Ishikawa N.K."/>
            <person name="Vargas-Isla R."/>
            <person name="Ushijima S."/>
            <person name="Smith C.A."/>
            <person name="Ahrendt S."/>
            <person name="Andreopoulos W."/>
            <person name="He G."/>
            <person name="Labutti K."/>
            <person name="Lipzen A."/>
            <person name="Ng V."/>
            <person name="Sandor L."/>
            <person name="Barry K."/>
            <person name="Martinez A.T."/>
            <person name="Xiao Y."/>
            <person name="Gibbons J.G."/>
            <person name="Terashima K."/>
            <person name="Hibbett D.S."/>
            <person name="Grigoriev I.V."/>
        </authorList>
    </citation>
    <scope>NUCLEOTIDE SEQUENCE</scope>
    <source>
        <strain evidence="2">Sp2 HRB7682 ss15</strain>
    </source>
</reference>
<dbReference type="Pfam" id="PF20209">
    <property type="entry name" value="DUF6570"/>
    <property type="match status" value="1"/>
</dbReference>
<comment type="caution">
    <text evidence="2">The sequence shown here is derived from an EMBL/GenBank/DDBJ whole genome shotgun (WGS) entry which is preliminary data.</text>
</comment>
<proteinExistence type="predicted"/>
<dbReference type="InterPro" id="IPR046700">
    <property type="entry name" value="DUF6570"/>
</dbReference>
<accession>A0A9W9DVY2</accession>